<evidence type="ECO:0000256" key="8">
    <source>
        <dbReference type="ARBA" id="ARBA00023242"/>
    </source>
</evidence>
<dbReference type="GO" id="GO:0003700">
    <property type="term" value="F:DNA-binding transcription factor activity"/>
    <property type="evidence" value="ECO:0007669"/>
    <property type="project" value="InterPro"/>
</dbReference>
<dbReference type="PANTHER" id="PTHR10015">
    <property type="entry name" value="HEAT SHOCK TRANSCRIPTION FACTOR"/>
    <property type="match status" value="1"/>
</dbReference>
<keyword evidence="7" id="KW-0804">Transcription</keyword>
<dbReference type="GO" id="GO:0034605">
    <property type="term" value="P:cellular response to heat"/>
    <property type="evidence" value="ECO:0007669"/>
    <property type="project" value="TreeGrafter"/>
</dbReference>
<keyword evidence="13" id="KW-1185">Reference proteome</keyword>
<keyword evidence="10" id="KW-0175">Coiled coil</keyword>
<keyword evidence="5" id="KW-0346">Stress response</keyword>
<dbReference type="Gene3D" id="1.10.10.10">
    <property type="entry name" value="Winged helix-like DNA-binding domain superfamily/Winged helix DNA-binding domain"/>
    <property type="match status" value="1"/>
</dbReference>
<evidence type="ECO:0000256" key="5">
    <source>
        <dbReference type="ARBA" id="ARBA00023016"/>
    </source>
</evidence>
<evidence type="ECO:0000256" key="6">
    <source>
        <dbReference type="ARBA" id="ARBA00023125"/>
    </source>
</evidence>
<evidence type="ECO:0000256" key="11">
    <source>
        <dbReference type="SAM" id="MobiDB-lite"/>
    </source>
</evidence>
<dbReference type="GeneID" id="113723961"/>
<comment type="subcellular location">
    <subcellularLocation>
        <location evidence="1">Nucleus</location>
    </subcellularLocation>
</comment>
<evidence type="ECO:0000256" key="7">
    <source>
        <dbReference type="ARBA" id="ARBA00023163"/>
    </source>
</evidence>
<comment type="similarity">
    <text evidence="9">Belongs to the HSF family.</text>
</comment>
<dbReference type="AlphaFoldDB" id="A0A6P6VJT2"/>
<evidence type="ECO:0000256" key="1">
    <source>
        <dbReference type="ARBA" id="ARBA00004123"/>
    </source>
</evidence>
<dbReference type="OrthoDB" id="60033at2759"/>
<evidence type="ECO:0000256" key="3">
    <source>
        <dbReference type="ARBA" id="ARBA00022553"/>
    </source>
</evidence>
<dbReference type="SMART" id="SM00415">
    <property type="entry name" value="HSF"/>
    <property type="match status" value="1"/>
</dbReference>
<evidence type="ECO:0000313" key="14">
    <source>
        <dbReference type="RefSeq" id="XP_027102720.1"/>
    </source>
</evidence>
<evidence type="ECO:0000256" key="2">
    <source>
        <dbReference type="ARBA" id="ARBA00011233"/>
    </source>
</evidence>
<dbReference type="GO" id="GO:0000978">
    <property type="term" value="F:RNA polymerase II cis-regulatory region sequence-specific DNA binding"/>
    <property type="evidence" value="ECO:0007669"/>
    <property type="project" value="TreeGrafter"/>
</dbReference>
<dbReference type="RefSeq" id="XP_027102720.1">
    <property type="nucleotide sequence ID" value="XM_027246919.1"/>
</dbReference>
<reference evidence="13" key="1">
    <citation type="journal article" date="2025" name="Foods">
        <title>Unveiling the Microbial Signatures of Arabica Coffee Cherries: Insights into Ripeness Specific Diversity, Functional Traits, and Implications for Quality and Safety.</title>
        <authorList>
            <consortium name="RefSeq"/>
            <person name="Tenea G.N."/>
            <person name="Cifuentes V."/>
            <person name="Reyes P."/>
            <person name="Cevallos-Vallejos M."/>
        </authorList>
    </citation>
    <scope>NUCLEOTIDE SEQUENCE [LARGE SCALE GENOMIC DNA]</scope>
</reference>
<dbReference type="PANTHER" id="PTHR10015:SF294">
    <property type="entry name" value="HEAT SHOCK FACTOR PROTEIN HSF30-LIKE"/>
    <property type="match status" value="1"/>
</dbReference>
<dbReference type="InterPro" id="IPR036388">
    <property type="entry name" value="WH-like_DNA-bd_sf"/>
</dbReference>
<dbReference type="InterPro" id="IPR036390">
    <property type="entry name" value="WH_DNA-bd_sf"/>
</dbReference>
<feature type="compositionally biased region" description="Gly residues" evidence="11">
    <location>
        <begin position="13"/>
        <end position="29"/>
    </location>
</feature>
<organism evidence="13 14">
    <name type="scientific">Coffea arabica</name>
    <name type="common">Arabian coffee</name>
    <dbReference type="NCBI Taxonomy" id="13443"/>
    <lineage>
        <taxon>Eukaryota</taxon>
        <taxon>Viridiplantae</taxon>
        <taxon>Streptophyta</taxon>
        <taxon>Embryophyta</taxon>
        <taxon>Tracheophyta</taxon>
        <taxon>Spermatophyta</taxon>
        <taxon>Magnoliopsida</taxon>
        <taxon>eudicotyledons</taxon>
        <taxon>Gunneridae</taxon>
        <taxon>Pentapetalae</taxon>
        <taxon>asterids</taxon>
        <taxon>lamiids</taxon>
        <taxon>Gentianales</taxon>
        <taxon>Rubiaceae</taxon>
        <taxon>Ixoroideae</taxon>
        <taxon>Gardenieae complex</taxon>
        <taxon>Bertiereae - Coffeeae clade</taxon>
        <taxon>Coffeeae</taxon>
        <taxon>Coffea</taxon>
    </lineage>
</organism>
<dbReference type="GO" id="GO:0006357">
    <property type="term" value="P:regulation of transcription by RNA polymerase II"/>
    <property type="evidence" value="ECO:0007669"/>
    <property type="project" value="TreeGrafter"/>
</dbReference>
<dbReference type="FunFam" id="1.10.10.10:FF:000037">
    <property type="entry name" value="Heat stress transcription factor B-4"/>
    <property type="match status" value="1"/>
</dbReference>
<feature type="region of interest" description="Disordered" evidence="11">
    <location>
        <begin position="348"/>
        <end position="374"/>
    </location>
</feature>
<evidence type="ECO:0000256" key="9">
    <source>
        <dbReference type="RuleBase" id="RU004020"/>
    </source>
</evidence>
<dbReference type="SUPFAM" id="SSF46785">
    <property type="entry name" value="Winged helix' DNA-binding domain"/>
    <property type="match status" value="1"/>
</dbReference>
<reference evidence="14" key="2">
    <citation type="submission" date="2025-08" db="UniProtKB">
        <authorList>
            <consortium name="RefSeq"/>
        </authorList>
    </citation>
    <scope>IDENTIFICATION</scope>
    <source>
        <tissue evidence="14">Leaves</tissue>
    </source>
</reference>
<gene>
    <name evidence="14" type="primary">LOC113723961</name>
</gene>
<feature type="coiled-coil region" evidence="10">
    <location>
        <begin position="158"/>
        <end position="213"/>
    </location>
</feature>
<evidence type="ECO:0000259" key="12">
    <source>
        <dbReference type="SMART" id="SM00415"/>
    </source>
</evidence>
<keyword evidence="8" id="KW-0539">Nucleus</keyword>
<dbReference type="InterPro" id="IPR000232">
    <property type="entry name" value="HSF_DNA-bd"/>
</dbReference>
<dbReference type="Pfam" id="PF00447">
    <property type="entry name" value="HSF_DNA-bind"/>
    <property type="match status" value="1"/>
</dbReference>
<evidence type="ECO:0000256" key="4">
    <source>
        <dbReference type="ARBA" id="ARBA00023015"/>
    </source>
</evidence>
<name>A0A6P6VJT2_COFAR</name>
<evidence type="ECO:0000256" key="10">
    <source>
        <dbReference type="SAM" id="Coils"/>
    </source>
</evidence>
<feature type="region of interest" description="Disordered" evidence="11">
    <location>
        <begin position="1"/>
        <end position="39"/>
    </location>
</feature>
<sequence>MQGKRKTIDDTGGDNGDGGGAGGYGGNTRGIGPLPRRRRVRSFPPPFLMKTFDMVEDPETNSIISWSSNSTSFTIWDQIKFTAELLPKNFRHGNFSSFVYQLNNYGFKKISWEKFEYENPWFQAGKRHLLKHIKRRNQQCEYDSMIQPSCGSTDNLLKDRMEDQLETLMIEQHGLKVELEKLNEKQKQMVNHFNKIEESIKVSEREKEEMVSQLLVQVFIQKLREKREMSKYEATKNQGLDNSMSKEILALVAEGNCSRHIDKNEQVQEEVMVIQTEGQTFCSPDNSGGSNEEKKATVTSETYQNRDFWKKMIEDDSEHENGGHEELEEYHPKAILKLQDLIASNTLVQGENQEEKPVSIMEDQDGVSENMHLE</sequence>
<feature type="region of interest" description="Disordered" evidence="11">
    <location>
        <begin position="280"/>
        <end position="299"/>
    </location>
</feature>
<feature type="domain" description="HSF-type DNA-binding" evidence="12">
    <location>
        <begin position="43"/>
        <end position="136"/>
    </location>
</feature>
<dbReference type="PRINTS" id="PR00056">
    <property type="entry name" value="HSFDOMAIN"/>
</dbReference>
<protein>
    <submittedName>
        <fullName evidence="14">Heat stress transcription factor A-7a-like</fullName>
    </submittedName>
</protein>
<dbReference type="Proteomes" id="UP001652660">
    <property type="component" value="Chromosome 2c"/>
</dbReference>
<dbReference type="GO" id="GO:0005634">
    <property type="term" value="C:nucleus"/>
    <property type="evidence" value="ECO:0007669"/>
    <property type="project" value="UniProtKB-SubCell"/>
</dbReference>
<keyword evidence="3" id="KW-0597">Phosphoprotein</keyword>
<comment type="subunit">
    <text evidence="2">Homotrimer.</text>
</comment>
<proteinExistence type="inferred from homology"/>
<keyword evidence="4" id="KW-0805">Transcription regulation</keyword>
<feature type="compositionally biased region" description="Polar residues" evidence="11">
    <location>
        <begin position="280"/>
        <end position="290"/>
    </location>
</feature>
<accession>A0A6P6VJT2</accession>
<keyword evidence="6" id="KW-0238">DNA-binding</keyword>
<evidence type="ECO:0000313" key="13">
    <source>
        <dbReference type="Proteomes" id="UP001652660"/>
    </source>
</evidence>